<keyword evidence="8" id="KW-1185">Reference proteome</keyword>
<comment type="caution">
    <text evidence="7">The sequence shown here is derived from an EMBL/GenBank/DDBJ whole genome shotgun (WGS) entry which is preliminary data.</text>
</comment>
<sequence>MQKSTNRFCTGRSMPCHVVFLIVLLTTLSPLITAAQSYKRLSEKIELQLSKTNAAKVVKALQQQTPYTFIYDPEYLQQCAMNEIRFSGTPLGEVLNYIDNNAPLDIELTEDKVITVRKGAAAKPASRSNGRITGKVVDSKNEPLPGVTIAVQGGQGTITNVDGTYDIALTPGTYNLTFSYVSFETRKVTEIAVKDNGLTPLNITLKSNGSRLKEVTVTGNYRKASIEGLYALQKNNAAITDGISAEQIARTPDKNIGEVLKRVSGLATLDNKYVVVRGLSERYNQAVLNGQVMPSTELNRKNFSFDIIPSNIVENITVIKTITPDRNAEFGGGLVEVNTLDIPTSNFLNIAAGASYNDKTVGKDFLSLPLSGREYGGSVSSHRKLFGTLDWKDRDDIIKKLQESGKTSLPLSNNWGITKMKAPVSPNFQASLGRVFRTGGGQQWGVVASASYRNTLATQDAILGREGFNFLERTDGTDAGLFKGQRYGFTTNMGGMLGIGYRNEKNRIGFQSLYLRTLDQQLIAGTGINERIGENTLGYFDNAMQTSLWQNQLKGEHALGNRGVKLKWTGSYLKLDRQKPDNHMMLADYKQADNAGLNDYNIQRVTSNFSEGALRFWSRAFENNYNWDAAVSVPFKFNAGKVSVENTFKGGYAGWVKDRLFFVLNTTSKFENKDQNYFPLAKAFSTENNVQTGVSQFGDNFKRKSAALHALFAMFDHKIGNKLRLVWGVRSEFYNLNRVNDRLDSTFKSLKREPGQEYDYTAMLNREPNWRFFPSANLTYSLTPSMNVRAAYSESIIRPDLRELSVFREYDFELGGEYTGDLIKSTTIKHYDLRYEWYPGPGEIISASLFYKDLAYPMEIFKLIDANAFELRNSKSAKDYGFEIEIRKSLAFTRVPVLRNITLYGNFTYLDAKVKPMTVEAKANDPNNPLKINVLESVGEEEKRPQMGASNYMFNAGLYYDMQPVSFSLAYNKVTNRVFVPNTYALRALMEKPLEALDAQIAVRILKNKAAVRLNVGNILNSFSIIYSNNLSAEELAASNNGKSPTKSQMAYQPSKDFINYKLTPGRTYSATFSYEF</sequence>
<dbReference type="InterPro" id="IPR036942">
    <property type="entry name" value="Beta-barrel_TonB_sf"/>
</dbReference>
<dbReference type="Gene3D" id="2.60.40.1120">
    <property type="entry name" value="Carboxypeptidase-like, regulatory domain"/>
    <property type="match status" value="1"/>
</dbReference>
<dbReference type="Proteomes" id="UP000676386">
    <property type="component" value="Unassembled WGS sequence"/>
</dbReference>
<accession>A0ABS5IWF8</accession>
<feature type="domain" description="TonB-dependent receptor-like beta-barrel" evidence="5">
    <location>
        <begin position="530"/>
        <end position="1018"/>
    </location>
</feature>
<dbReference type="InterPro" id="IPR000531">
    <property type="entry name" value="Beta-barrel_TonB"/>
</dbReference>
<feature type="domain" description="TonB-dependent receptor plug" evidence="6">
    <location>
        <begin position="236"/>
        <end position="320"/>
    </location>
</feature>
<reference evidence="7 8" key="1">
    <citation type="submission" date="2021-04" db="EMBL/GenBank/DDBJ databases">
        <title>Chitinophaga sp. nov., isolated from the rhizosphere soil.</title>
        <authorList>
            <person name="He S."/>
        </authorList>
    </citation>
    <scope>NUCLEOTIDE SEQUENCE [LARGE SCALE GENOMIC DNA]</scope>
    <source>
        <strain evidence="7 8">2R12</strain>
    </source>
</reference>
<evidence type="ECO:0000256" key="2">
    <source>
        <dbReference type="ARBA" id="ARBA00023136"/>
    </source>
</evidence>
<dbReference type="SUPFAM" id="SSF49464">
    <property type="entry name" value="Carboxypeptidase regulatory domain-like"/>
    <property type="match status" value="1"/>
</dbReference>
<evidence type="ECO:0000259" key="6">
    <source>
        <dbReference type="Pfam" id="PF07715"/>
    </source>
</evidence>
<evidence type="ECO:0000256" key="4">
    <source>
        <dbReference type="RuleBase" id="RU003357"/>
    </source>
</evidence>
<keyword evidence="2 4" id="KW-0472">Membrane</keyword>
<gene>
    <name evidence="7" type="ORF">KE626_08285</name>
</gene>
<dbReference type="Gene3D" id="2.170.130.10">
    <property type="entry name" value="TonB-dependent receptor, plug domain"/>
    <property type="match status" value="1"/>
</dbReference>
<dbReference type="PANTHER" id="PTHR40980:SF4">
    <property type="entry name" value="TONB-DEPENDENT RECEPTOR-LIKE BETA-BARREL DOMAIN-CONTAINING PROTEIN"/>
    <property type="match status" value="1"/>
</dbReference>
<dbReference type="InterPro" id="IPR012910">
    <property type="entry name" value="Plug_dom"/>
</dbReference>
<dbReference type="Pfam" id="PF00593">
    <property type="entry name" value="TonB_dep_Rec_b-barrel"/>
    <property type="match status" value="1"/>
</dbReference>
<dbReference type="PANTHER" id="PTHR40980">
    <property type="entry name" value="PLUG DOMAIN-CONTAINING PROTEIN"/>
    <property type="match status" value="1"/>
</dbReference>
<evidence type="ECO:0000256" key="3">
    <source>
        <dbReference type="ARBA" id="ARBA00023237"/>
    </source>
</evidence>
<dbReference type="Pfam" id="PF13715">
    <property type="entry name" value="CarbopepD_reg_2"/>
    <property type="match status" value="1"/>
</dbReference>
<keyword evidence="3" id="KW-0998">Cell outer membrane</keyword>
<keyword evidence="7" id="KW-0675">Receptor</keyword>
<comment type="similarity">
    <text evidence="4">Belongs to the TonB-dependent receptor family.</text>
</comment>
<comment type="subcellular location">
    <subcellularLocation>
        <location evidence="1 4">Cell outer membrane</location>
    </subcellularLocation>
</comment>
<protein>
    <submittedName>
        <fullName evidence="7">TonB-dependent receptor</fullName>
    </submittedName>
</protein>
<evidence type="ECO:0000259" key="5">
    <source>
        <dbReference type="Pfam" id="PF00593"/>
    </source>
</evidence>
<proteinExistence type="inferred from homology"/>
<dbReference type="EMBL" id="JAGTXB010000003">
    <property type="protein sequence ID" value="MBS0027303.1"/>
    <property type="molecule type" value="Genomic_DNA"/>
</dbReference>
<evidence type="ECO:0000313" key="8">
    <source>
        <dbReference type="Proteomes" id="UP000676386"/>
    </source>
</evidence>
<dbReference type="Pfam" id="PF07715">
    <property type="entry name" value="Plug"/>
    <property type="match status" value="1"/>
</dbReference>
<evidence type="ECO:0000256" key="1">
    <source>
        <dbReference type="ARBA" id="ARBA00004442"/>
    </source>
</evidence>
<organism evidence="7 8">
    <name type="scientific">Chitinophaga hostae</name>
    <dbReference type="NCBI Taxonomy" id="2831022"/>
    <lineage>
        <taxon>Bacteria</taxon>
        <taxon>Pseudomonadati</taxon>
        <taxon>Bacteroidota</taxon>
        <taxon>Chitinophagia</taxon>
        <taxon>Chitinophagales</taxon>
        <taxon>Chitinophagaceae</taxon>
        <taxon>Chitinophaga</taxon>
    </lineage>
</organism>
<dbReference type="SUPFAM" id="SSF56935">
    <property type="entry name" value="Porins"/>
    <property type="match status" value="1"/>
</dbReference>
<dbReference type="Gene3D" id="2.40.170.20">
    <property type="entry name" value="TonB-dependent receptor, beta-barrel domain"/>
    <property type="match status" value="1"/>
</dbReference>
<dbReference type="InterPro" id="IPR008969">
    <property type="entry name" value="CarboxyPept-like_regulatory"/>
</dbReference>
<keyword evidence="4" id="KW-0798">TonB box</keyword>
<dbReference type="InterPro" id="IPR037066">
    <property type="entry name" value="Plug_dom_sf"/>
</dbReference>
<evidence type="ECO:0000313" key="7">
    <source>
        <dbReference type="EMBL" id="MBS0027303.1"/>
    </source>
</evidence>
<dbReference type="RefSeq" id="WP_211972406.1">
    <property type="nucleotide sequence ID" value="NZ_JAGTXB010000003.1"/>
</dbReference>
<name>A0ABS5IWF8_9BACT</name>